<reference evidence="1 2" key="1">
    <citation type="journal article" date="2013" name="Stand. Genomic Sci.">
        <title>Genomic Encyclopedia of Type Strains, Phase I: The one thousand microbial genomes (KMG-I) project.</title>
        <authorList>
            <person name="Kyrpides N.C."/>
            <person name="Woyke T."/>
            <person name="Eisen J.A."/>
            <person name="Garrity G."/>
            <person name="Lilburn T.G."/>
            <person name="Beck B.J."/>
            <person name="Whitman W.B."/>
            <person name="Hugenholtz P."/>
            <person name="Klenk H.P."/>
        </authorList>
    </citation>
    <scope>NUCLEOTIDE SEQUENCE [LARGE SCALE GENOMIC DNA]</scope>
    <source>
        <strain evidence="1 2">DSM 13484</strain>
    </source>
</reference>
<dbReference type="RefSeq" id="WP_145716311.1">
    <property type="nucleotide sequence ID" value="NZ_BAAAFY010000005.1"/>
</dbReference>
<sequence>MHYPTTRSTLVVSLFAFVVFCSCQKEQQAPAPLPAQQDVSQVRIRAQLDSTISNWNKHAVVDIRLTGYRFLETPVSAQQLSDVRKQLMDGNNLVPYFDGEHASSFRLSSISERNEESLRTAGEQDGLSLRAQLGQALDTLLRAGQGQVELQWTSQGRRFTTLCVYNEQGLVYDHMLANLFLVEDETESEDANLRKTYTATVRNITIKWIWGSTRGKVIIKHSILVDGGRITSNWGSSEAWMSAGSAAAKKNSYKRYNTYAQLTWAYGWATPTASFKFSYSGKPAKWSVSMSGVGSKGSGSGIHTYYLN</sequence>
<proteinExistence type="predicted"/>
<comment type="caution">
    <text evidence="1">The sequence shown here is derived from an EMBL/GenBank/DDBJ whole genome shotgun (WGS) entry which is preliminary data.</text>
</comment>
<evidence type="ECO:0000313" key="2">
    <source>
        <dbReference type="Proteomes" id="UP000316778"/>
    </source>
</evidence>
<dbReference type="Proteomes" id="UP000316778">
    <property type="component" value="Unassembled WGS sequence"/>
</dbReference>
<keyword evidence="2" id="KW-1185">Reference proteome</keyword>
<dbReference type="PROSITE" id="PS51257">
    <property type="entry name" value="PROKAR_LIPOPROTEIN"/>
    <property type="match status" value="1"/>
</dbReference>
<protein>
    <submittedName>
        <fullName evidence="1">Uncharacterized protein</fullName>
    </submittedName>
</protein>
<name>A0A562SYW6_CHIJA</name>
<organism evidence="1 2">
    <name type="scientific">Chitinophaga japonensis</name>
    <name type="common">Flexibacter japonensis</name>
    <dbReference type="NCBI Taxonomy" id="104662"/>
    <lineage>
        <taxon>Bacteria</taxon>
        <taxon>Pseudomonadati</taxon>
        <taxon>Bacteroidota</taxon>
        <taxon>Chitinophagia</taxon>
        <taxon>Chitinophagales</taxon>
        <taxon>Chitinophagaceae</taxon>
        <taxon>Chitinophaga</taxon>
    </lineage>
</organism>
<dbReference type="AlphaFoldDB" id="A0A562SYW6"/>
<dbReference type="EMBL" id="VLLG01000004">
    <property type="protein sequence ID" value="TWI86472.1"/>
    <property type="molecule type" value="Genomic_DNA"/>
</dbReference>
<dbReference type="OrthoDB" id="873551at2"/>
<evidence type="ECO:0000313" key="1">
    <source>
        <dbReference type="EMBL" id="TWI86472.1"/>
    </source>
</evidence>
<accession>A0A562SYW6</accession>
<gene>
    <name evidence="1" type="ORF">LX66_3730</name>
</gene>